<keyword evidence="5 8" id="KW-0460">Magnesium</keyword>
<comment type="similarity">
    <text evidence="8">Belongs to the MobA family.</text>
</comment>
<dbReference type="InterPro" id="IPR029044">
    <property type="entry name" value="Nucleotide-diphossugar_trans"/>
</dbReference>
<comment type="subunit">
    <text evidence="8">Monomer.</text>
</comment>
<feature type="binding site" evidence="8">
    <location>
        <position position="44"/>
    </location>
    <ligand>
        <name>GTP</name>
        <dbReference type="ChEBI" id="CHEBI:37565"/>
    </ligand>
</feature>
<comment type="domain">
    <text evidence="8">The N-terminal domain determines nucleotide recognition and specific binding, while the C-terminal domain determines the specific binding to the target protein.</text>
</comment>
<dbReference type="GO" id="GO:0005525">
    <property type="term" value="F:GTP binding"/>
    <property type="evidence" value="ECO:0007669"/>
    <property type="project" value="UniProtKB-UniRule"/>
</dbReference>
<name>A0A5B0X457_9GAMM</name>
<dbReference type="SUPFAM" id="SSF53448">
    <property type="entry name" value="Nucleotide-diphospho-sugar transferases"/>
    <property type="match status" value="1"/>
</dbReference>
<keyword evidence="1 8" id="KW-0963">Cytoplasm</keyword>
<feature type="binding site" evidence="8">
    <location>
        <position position="120"/>
    </location>
    <ligand>
        <name>GTP</name>
        <dbReference type="ChEBI" id="CHEBI:37565"/>
    </ligand>
</feature>
<dbReference type="AlphaFoldDB" id="A0A5B0X457"/>
<dbReference type="HAMAP" id="MF_00316">
    <property type="entry name" value="MobA"/>
    <property type="match status" value="1"/>
</dbReference>
<keyword evidence="7 8" id="KW-0501">Molybdenum cofactor biosynthesis</keyword>
<dbReference type="EMBL" id="VTUX01000002">
    <property type="protein sequence ID" value="KAA1193337.1"/>
    <property type="molecule type" value="Genomic_DNA"/>
</dbReference>
<comment type="caution">
    <text evidence="10">The sequence shown here is derived from an EMBL/GenBank/DDBJ whole genome shotgun (WGS) entry which is preliminary data.</text>
</comment>
<dbReference type="EC" id="2.7.7.77" evidence="8"/>
<dbReference type="NCBIfam" id="TIGR02665">
    <property type="entry name" value="molyb_mobA"/>
    <property type="match status" value="1"/>
</dbReference>
<dbReference type="InterPro" id="IPR013482">
    <property type="entry name" value="Molybde_CF_guanTrfase"/>
</dbReference>
<keyword evidence="2 8" id="KW-0808">Transferase</keyword>
<dbReference type="InterPro" id="IPR025877">
    <property type="entry name" value="MobA-like_NTP_Trfase"/>
</dbReference>
<proteinExistence type="inferred from homology"/>
<accession>A0A5B0X457</accession>
<feature type="binding site" evidence="8">
    <location>
        <position position="120"/>
    </location>
    <ligand>
        <name>Mg(2+)</name>
        <dbReference type="ChEBI" id="CHEBI:18420"/>
    </ligand>
</feature>
<dbReference type="GO" id="GO:0061603">
    <property type="term" value="F:molybdenum cofactor guanylyltransferase activity"/>
    <property type="evidence" value="ECO:0007669"/>
    <property type="project" value="UniProtKB-EC"/>
</dbReference>
<dbReference type="PANTHER" id="PTHR19136">
    <property type="entry name" value="MOLYBDENUM COFACTOR GUANYLYLTRANSFERASE"/>
    <property type="match status" value="1"/>
</dbReference>
<comment type="cofactor">
    <cofactor evidence="8">
        <name>Mg(2+)</name>
        <dbReference type="ChEBI" id="CHEBI:18420"/>
    </cofactor>
</comment>
<dbReference type="Proteomes" id="UP000323708">
    <property type="component" value="Unassembled WGS sequence"/>
</dbReference>
<keyword evidence="4 8" id="KW-0547">Nucleotide-binding</keyword>
<keyword evidence="11" id="KW-1185">Reference proteome</keyword>
<keyword evidence="10" id="KW-0548">Nucleotidyltransferase</keyword>
<evidence type="ECO:0000256" key="5">
    <source>
        <dbReference type="ARBA" id="ARBA00022842"/>
    </source>
</evidence>
<evidence type="ECO:0000256" key="3">
    <source>
        <dbReference type="ARBA" id="ARBA00022723"/>
    </source>
</evidence>
<organism evidence="10 11">
    <name type="scientific">Pseudohalioglobus sediminis</name>
    <dbReference type="NCBI Taxonomy" id="2606449"/>
    <lineage>
        <taxon>Bacteria</taxon>
        <taxon>Pseudomonadati</taxon>
        <taxon>Pseudomonadota</taxon>
        <taxon>Gammaproteobacteria</taxon>
        <taxon>Cellvibrionales</taxon>
        <taxon>Halieaceae</taxon>
        <taxon>Pseudohalioglobus</taxon>
    </lineage>
</organism>
<feature type="binding site" evidence="8">
    <location>
        <begin position="31"/>
        <end position="33"/>
    </location>
    <ligand>
        <name>GTP</name>
        <dbReference type="ChEBI" id="CHEBI:37565"/>
    </ligand>
</feature>
<comment type="function">
    <text evidence="8">Transfers a GMP moiety from GTP to Mo-molybdopterin (Mo-MPT) cofactor (Moco or molybdenum cofactor) to form Mo-molybdopterin guanine dinucleotide (Mo-MGD) cofactor.</text>
</comment>
<evidence type="ECO:0000313" key="11">
    <source>
        <dbReference type="Proteomes" id="UP000323708"/>
    </source>
</evidence>
<reference evidence="10 11" key="1">
    <citation type="submission" date="2019-09" db="EMBL/GenBank/DDBJ databases">
        <authorList>
            <person name="Chen X.-Y."/>
        </authorList>
    </citation>
    <scope>NUCLEOTIDE SEQUENCE [LARGE SCALE GENOMIC DNA]</scope>
    <source>
        <strain evidence="10 11">NY5</strain>
    </source>
</reference>
<dbReference type="GO" id="GO:1902758">
    <property type="term" value="P:bis(molybdopterin guanine dinucleotide)molybdenum biosynthetic process"/>
    <property type="evidence" value="ECO:0007669"/>
    <property type="project" value="TreeGrafter"/>
</dbReference>
<dbReference type="Gene3D" id="3.90.550.10">
    <property type="entry name" value="Spore Coat Polysaccharide Biosynthesis Protein SpsA, Chain A"/>
    <property type="match status" value="1"/>
</dbReference>
<evidence type="ECO:0000313" key="10">
    <source>
        <dbReference type="EMBL" id="KAA1193337.1"/>
    </source>
</evidence>
<sequence length="217" mass="23669">MIPQPPAGKNRCESVLSIDRPNLHGIEALVLAGGAGRRVGGQDKGLLPWHGRPLIEHVIERISPQVCSLHISCNRNRHVYARHAPLTPPDLRQDYQGPLAGLEAAQAVLHHARVLLVPCDTPRLPQDLAARLLSKLESVPDAQVCYASTGDKAHYLCALLRREALTSLTAFLDSGERAVHRWFAQMGAVAVSFDDQRECFLNINAMETPATGQTTAT</sequence>
<evidence type="ECO:0000256" key="2">
    <source>
        <dbReference type="ARBA" id="ARBA00022679"/>
    </source>
</evidence>
<evidence type="ECO:0000259" key="9">
    <source>
        <dbReference type="Pfam" id="PF12804"/>
    </source>
</evidence>
<evidence type="ECO:0000256" key="1">
    <source>
        <dbReference type="ARBA" id="ARBA00022490"/>
    </source>
</evidence>
<comment type="caution">
    <text evidence="8">Lacks conserved residue(s) required for the propagation of feature annotation.</text>
</comment>
<dbReference type="GO" id="GO:0046872">
    <property type="term" value="F:metal ion binding"/>
    <property type="evidence" value="ECO:0007669"/>
    <property type="project" value="UniProtKB-KW"/>
</dbReference>
<comment type="catalytic activity">
    <reaction evidence="8">
        <text>Mo-molybdopterin + GTP + H(+) = Mo-molybdopterin guanine dinucleotide + diphosphate</text>
        <dbReference type="Rhea" id="RHEA:34243"/>
        <dbReference type="ChEBI" id="CHEBI:15378"/>
        <dbReference type="ChEBI" id="CHEBI:33019"/>
        <dbReference type="ChEBI" id="CHEBI:37565"/>
        <dbReference type="ChEBI" id="CHEBI:71302"/>
        <dbReference type="ChEBI" id="CHEBI:71310"/>
        <dbReference type="EC" id="2.7.7.77"/>
    </reaction>
</comment>
<comment type="subcellular location">
    <subcellularLocation>
        <location evidence="8">Cytoplasm</location>
    </subcellularLocation>
</comment>
<evidence type="ECO:0000256" key="6">
    <source>
        <dbReference type="ARBA" id="ARBA00023134"/>
    </source>
</evidence>
<feature type="domain" description="MobA-like NTP transferase" evidence="9">
    <location>
        <begin position="28"/>
        <end position="181"/>
    </location>
</feature>
<keyword evidence="6 8" id="KW-0342">GTP-binding</keyword>
<evidence type="ECO:0000256" key="4">
    <source>
        <dbReference type="ARBA" id="ARBA00022741"/>
    </source>
</evidence>
<keyword evidence="3 8" id="KW-0479">Metal-binding</keyword>
<dbReference type="CDD" id="cd02503">
    <property type="entry name" value="MobA"/>
    <property type="match status" value="1"/>
</dbReference>
<protein>
    <recommendedName>
        <fullName evidence="8">Molybdenum cofactor guanylyltransferase</fullName>
        <shortName evidence="8">MoCo guanylyltransferase</shortName>
        <ecNumber evidence="8">2.7.7.77</ecNumber>
    </recommendedName>
    <alternativeName>
        <fullName evidence="8">GTP:molybdopterin guanylyltransferase</fullName>
    </alternativeName>
    <alternativeName>
        <fullName evidence="8">Mo-MPT guanylyltransferase</fullName>
    </alternativeName>
    <alternativeName>
        <fullName evidence="8">Molybdopterin guanylyltransferase</fullName>
    </alternativeName>
    <alternativeName>
        <fullName evidence="8">Molybdopterin-guanine dinucleotide synthase</fullName>
        <shortName evidence="8">MGD synthase</shortName>
    </alternativeName>
</protein>
<evidence type="ECO:0000256" key="8">
    <source>
        <dbReference type="HAMAP-Rule" id="MF_00316"/>
    </source>
</evidence>
<dbReference type="Pfam" id="PF12804">
    <property type="entry name" value="NTP_transf_3"/>
    <property type="match status" value="1"/>
</dbReference>
<dbReference type="GO" id="GO:0005737">
    <property type="term" value="C:cytoplasm"/>
    <property type="evidence" value="ECO:0007669"/>
    <property type="project" value="UniProtKB-SubCell"/>
</dbReference>
<evidence type="ECO:0000256" key="7">
    <source>
        <dbReference type="ARBA" id="ARBA00023150"/>
    </source>
</evidence>
<dbReference type="PANTHER" id="PTHR19136:SF81">
    <property type="entry name" value="MOLYBDENUM COFACTOR GUANYLYLTRANSFERASE"/>
    <property type="match status" value="1"/>
</dbReference>
<gene>
    <name evidence="8 10" type="primary">mobA</name>
    <name evidence="10" type="ORF">F0M18_05715</name>
</gene>